<comment type="caution">
    <text evidence="2">The sequence shown here is derived from an EMBL/GenBank/DDBJ whole genome shotgun (WGS) entry which is preliminary data.</text>
</comment>
<sequence length="286" mass="31074">MKFRHTLTVAAFALVIAQSPVIAAEKLWSLSGFNQPESVLADTTNKVLYVSNINGSPVEATGNGYISRVSELGDILDHKWVTGLGSPKGMASANGMLYVADLTFLRVIDIAQGKVVNSVEVANSKMLNDVTVDDEGNVYVTDLLAGGIYRYADKKITRWFDHEDIPHPNGIQYDKGQLLIGSWGKDIQSDFTTSEAGSVYRLGLKTKRLTLDEKAEQIGNLDGISVSGENIITNDWINGNVFEVSSSGTKLLFNAGKGAADTSVIDGKLYVPMMMDNRVDVYSLKQ</sequence>
<dbReference type="Proteomes" id="UP000245506">
    <property type="component" value="Unassembled WGS sequence"/>
</dbReference>
<feature type="chain" id="PRO_5016415927" evidence="1">
    <location>
        <begin position="24"/>
        <end position="286"/>
    </location>
</feature>
<protein>
    <submittedName>
        <fullName evidence="2">ATP/GTP-binding protein</fullName>
    </submittedName>
</protein>
<dbReference type="InterPro" id="IPR011042">
    <property type="entry name" value="6-blade_b-propeller_TolB-like"/>
</dbReference>
<accession>A0A317CBK6</accession>
<keyword evidence="1" id="KW-0732">Signal</keyword>
<keyword evidence="3" id="KW-1185">Reference proteome</keyword>
<evidence type="ECO:0000313" key="2">
    <source>
        <dbReference type="EMBL" id="PWQ95747.1"/>
    </source>
</evidence>
<organism evidence="2 3">
    <name type="scientific">Leucothrix arctica</name>
    <dbReference type="NCBI Taxonomy" id="1481894"/>
    <lineage>
        <taxon>Bacteria</taxon>
        <taxon>Pseudomonadati</taxon>
        <taxon>Pseudomonadota</taxon>
        <taxon>Gammaproteobacteria</taxon>
        <taxon>Thiotrichales</taxon>
        <taxon>Thiotrichaceae</taxon>
        <taxon>Leucothrix</taxon>
    </lineage>
</organism>
<dbReference type="OrthoDB" id="7675395at2"/>
<gene>
    <name evidence="2" type="ORF">DKT75_11985</name>
</gene>
<evidence type="ECO:0000256" key="1">
    <source>
        <dbReference type="SAM" id="SignalP"/>
    </source>
</evidence>
<dbReference type="AlphaFoldDB" id="A0A317CBK6"/>
<dbReference type="RefSeq" id="WP_109823675.1">
    <property type="nucleotide sequence ID" value="NZ_QGKL01000032.1"/>
</dbReference>
<name>A0A317CBK6_9GAMM</name>
<dbReference type="SUPFAM" id="SSF63829">
    <property type="entry name" value="Calcium-dependent phosphotriesterase"/>
    <property type="match status" value="1"/>
</dbReference>
<evidence type="ECO:0000313" key="3">
    <source>
        <dbReference type="Proteomes" id="UP000245506"/>
    </source>
</evidence>
<feature type="signal peptide" evidence="1">
    <location>
        <begin position="1"/>
        <end position="23"/>
    </location>
</feature>
<dbReference type="EMBL" id="QGKL01000032">
    <property type="protein sequence ID" value="PWQ95747.1"/>
    <property type="molecule type" value="Genomic_DNA"/>
</dbReference>
<dbReference type="Gene3D" id="2.120.10.30">
    <property type="entry name" value="TolB, C-terminal domain"/>
    <property type="match status" value="1"/>
</dbReference>
<reference evidence="2 3" key="1">
    <citation type="submission" date="2018-05" db="EMBL/GenBank/DDBJ databases">
        <title>Leucothrix arctica sp. nov., isolated from Arctic seawater.</title>
        <authorList>
            <person name="Choi A."/>
            <person name="Baek K."/>
        </authorList>
    </citation>
    <scope>NUCLEOTIDE SEQUENCE [LARGE SCALE GENOMIC DNA]</scope>
    <source>
        <strain evidence="2 3">IMCC9719</strain>
    </source>
</reference>
<proteinExistence type="predicted"/>